<dbReference type="PANTHER" id="PTHR42342">
    <property type="entry name" value="STATIONARY PHASE PROTEIN 5"/>
    <property type="match status" value="1"/>
</dbReference>
<sequence length="422" mass="45985">MAPSAGLWAPLAMRVMKHALKKTSNLIKVRVAEFARLNGKLQPVLVRSSPRHPIHPAALLRQSKGRWYTTHSTINAAVRRFMSTSRDAVKYSRASFPKSATATAVSRLTTRAPFASTLRPNLTGGTFPRTSGGYSLGGGRTGGARYFSHTPAAPAQVVNNVSAAVRAFWLSGQKAQFDGMTAAGGKRYRNITNLQEETSRKMRSAPRSAPGSFIDFPVNPTVTALTPLGAQFPFGSAMEVSAPNLNTEGFLDILSVDFARALKDLAATMNDLKRLSSLGDLPITLEQKSILRVRFPGCDAGIVERLCDEVGVQRGIIYQDEDFESSAGTYMALLFPYAPTSEHTLSSPGGSLRSQSGHDFEEVEEEILDNPWLDSCESMDEVSEGESAYFSKPSPQQNSSDYEGLEGIYRFIEQCDNSARRI</sequence>
<dbReference type="Proteomes" id="UP000235371">
    <property type="component" value="Unassembled WGS sequence"/>
</dbReference>
<evidence type="ECO:0000313" key="2">
    <source>
        <dbReference type="EMBL" id="PMD64095.1"/>
    </source>
</evidence>
<proteinExistence type="predicted"/>
<keyword evidence="3" id="KW-1185">Reference proteome</keyword>
<dbReference type="EMBL" id="KZ613774">
    <property type="protein sequence ID" value="PMD64095.1"/>
    <property type="molecule type" value="Genomic_DNA"/>
</dbReference>
<evidence type="ECO:0000256" key="1">
    <source>
        <dbReference type="SAM" id="MobiDB-lite"/>
    </source>
</evidence>
<dbReference type="GO" id="GO:0070628">
    <property type="term" value="F:proteasome binding"/>
    <property type="evidence" value="ECO:0007669"/>
    <property type="project" value="InterPro"/>
</dbReference>
<gene>
    <name evidence="2" type="ORF">K444DRAFT_521764</name>
</gene>
<dbReference type="STRING" id="1095630.A0A2J6TM35"/>
<accession>A0A2J6TM35</accession>
<reference evidence="2 3" key="1">
    <citation type="submission" date="2016-04" db="EMBL/GenBank/DDBJ databases">
        <title>A degradative enzymes factory behind the ericoid mycorrhizal symbiosis.</title>
        <authorList>
            <consortium name="DOE Joint Genome Institute"/>
            <person name="Martino E."/>
            <person name="Morin E."/>
            <person name="Grelet G."/>
            <person name="Kuo A."/>
            <person name="Kohler A."/>
            <person name="Daghino S."/>
            <person name="Barry K."/>
            <person name="Choi C."/>
            <person name="Cichocki N."/>
            <person name="Clum A."/>
            <person name="Copeland A."/>
            <person name="Hainaut M."/>
            <person name="Haridas S."/>
            <person name="Labutti K."/>
            <person name="Lindquist E."/>
            <person name="Lipzen A."/>
            <person name="Khouja H.-R."/>
            <person name="Murat C."/>
            <person name="Ohm R."/>
            <person name="Olson A."/>
            <person name="Spatafora J."/>
            <person name="Veneault-Fourrey C."/>
            <person name="Henrissat B."/>
            <person name="Grigoriev I."/>
            <person name="Martin F."/>
            <person name="Perotto S."/>
        </authorList>
    </citation>
    <scope>NUCLEOTIDE SEQUENCE [LARGE SCALE GENOMIC DNA]</scope>
    <source>
        <strain evidence="2 3">E</strain>
    </source>
</reference>
<dbReference type="InterPro" id="IPR038816">
    <property type="entry name" value="Stationary_phase_5"/>
</dbReference>
<feature type="region of interest" description="Disordered" evidence="1">
    <location>
        <begin position="383"/>
        <end position="402"/>
    </location>
</feature>
<dbReference type="OrthoDB" id="5415241at2759"/>
<dbReference type="AlphaFoldDB" id="A0A2J6TM35"/>
<dbReference type="GeneID" id="36582228"/>
<evidence type="ECO:0008006" key="4">
    <source>
        <dbReference type="Google" id="ProtNLM"/>
    </source>
</evidence>
<protein>
    <recommendedName>
        <fullName evidence="4">Casein kinase II beta 2 subunit</fullName>
    </recommendedName>
</protein>
<organism evidence="2 3">
    <name type="scientific">Hyaloscypha bicolor E</name>
    <dbReference type="NCBI Taxonomy" id="1095630"/>
    <lineage>
        <taxon>Eukaryota</taxon>
        <taxon>Fungi</taxon>
        <taxon>Dikarya</taxon>
        <taxon>Ascomycota</taxon>
        <taxon>Pezizomycotina</taxon>
        <taxon>Leotiomycetes</taxon>
        <taxon>Helotiales</taxon>
        <taxon>Hyaloscyphaceae</taxon>
        <taxon>Hyaloscypha</taxon>
        <taxon>Hyaloscypha bicolor</taxon>
    </lineage>
</organism>
<dbReference type="PANTHER" id="PTHR42342:SF1">
    <property type="entry name" value="STATIONARY PHASE PROTEIN 5"/>
    <property type="match status" value="1"/>
</dbReference>
<name>A0A2J6TM35_9HELO</name>
<dbReference type="RefSeq" id="XP_024740999.1">
    <property type="nucleotide sequence ID" value="XM_024874148.1"/>
</dbReference>
<dbReference type="InParanoid" id="A0A2J6TM35"/>
<dbReference type="GO" id="GO:0043248">
    <property type="term" value="P:proteasome assembly"/>
    <property type="evidence" value="ECO:0007669"/>
    <property type="project" value="TreeGrafter"/>
</dbReference>
<evidence type="ECO:0000313" key="3">
    <source>
        <dbReference type="Proteomes" id="UP000235371"/>
    </source>
</evidence>